<dbReference type="Proteomes" id="UP000276587">
    <property type="component" value="Unassembled WGS sequence"/>
</dbReference>
<dbReference type="AlphaFoldDB" id="A0A3M3WKD3"/>
<name>A0A3M3WKD3_PSEMA</name>
<reference evidence="2 3" key="1">
    <citation type="submission" date="2018-08" db="EMBL/GenBank/DDBJ databases">
        <title>Recombination of ecologically and evolutionarily significant loci maintains genetic cohesion in the Pseudomonas syringae species complex.</title>
        <authorList>
            <person name="Dillon M."/>
            <person name="Thakur S."/>
            <person name="Almeida R.N.D."/>
            <person name="Weir B.S."/>
            <person name="Guttman D.S."/>
        </authorList>
    </citation>
    <scope>NUCLEOTIDE SEQUENCE [LARGE SCALE GENOMIC DNA]</scope>
    <source>
        <strain evidence="2 3">ICMP 3555</strain>
    </source>
</reference>
<protein>
    <recommendedName>
        <fullName evidence="4">Protein GltF</fullName>
    </recommendedName>
</protein>
<comment type="caution">
    <text evidence="2">The sequence shown here is derived from an EMBL/GenBank/DDBJ whole genome shotgun (WGS) entry which is preliminary data.</text>
</comment>
<keyword evidence="1" id="KW-0732">Signal</keyword>
<keyword evidence="3" id="KW-1185">Reference proteome</keyword>
<evidence type="ECO:0008006" key="4">
    <source>
        <dbReference type="Google" id="ProtNLM"/>
    </source>
</evidence>
<organism evidence="2 3">
    <name type="scientific">Pseudomonas marginalis pv. marginalis</name>
    <dbReference type="NCBI Taxonomy" id="97473"/>
    <lineage>
        <taxon>Bacteria</taxon>
        <taxon>Pseudomonadati</taxon>
        <taxon>Pseudomonadota</taxon>
        <taxon>Gammaproteobacteria</taxon>
        <taxon>Pseudomonadales</taxon>
        <taxon>Pseudomonadaceae</taxon>
        <taxon>Pseudomonas</taxon>
    </lineage>
</organism>
<accession>A0A3M3WKD3</accession>
<evidence type="ECO:0000256" key="1">
    <source>
        <dbReference type="SAM" id="SignalP"/>
    </source>
</evidence>
<feature type="chain" id="PRO_5018101102" description="Protein GltF" evidence="1">
    <location>
        <begin position="23"/>
        <end position="208"/>
    </location>
</feature>
<evidence type="ECO:0000313" key="3">
    <source>
        <dbReference type="Proteomes" id="UP000276587"/>
    </source>
</evidence>
<evidence type="ECO:0000313" key="2">
    <source>
        <dbReference type="EMBL" id="RMP11839.1"/>
    </source>
</evidence>
<proteinExistence type="predicted"/>
<feature type="signal peptide" evidence="1">
    <location>
        <begin position="1"/>
        <end position="22"/>
    </location>
</feature>
<gene>
    <name evidence="2" type="ORF">ALQ29_04342</name>
</gene>
<dbReference type="Pfam" id="PF06551">
    <property type="entry name" value="DUF1120"/>
    <property type="match status" value="1"/>
</dbReference>
<dbReference type="InterPro" id="IPR010546">
    <property type="entry name" value="DUF1120"/>
</dbReference>
<dbReference type="EMBL" id="RBQF01000097">
    <property type="protein sequence ID" value="RMP11839.1"/>
    <property type="molecule type" value="Genomic_DNA"/>
</dbReference>
<sequence>MNMLLRSLVLAFLLVGVPLTFAASGVDLQVEGLITPNACLVSLSDDGMVDHGKIPARRLNLDEFTVLPSFPMALGVSCNAAVLFALVGVDNQADSSLAPDFFYGLGMNHQAPTERLGSVALSLRGPVADAQPMQTLISSDQGATWHVEPNAYPNRFMAFAVPGSLIPVPLRNLVVNLRVDTSISPANNLTLKEEVPLDGLITLELRYL</sequence>
<dbReference type="RefSeq" id="WP_064054820.1">
    <property type="nucleotide sequence ID" value="NZ_RBPW01000184.1"/>
</dbReference>